<evidence type="ECO:0000313" key="1">
    <source>
        <dbReference type="EMBL" id="CBJ33576.1"/>
    </source>
</evidence>
<dbReference type="AlphaFoldDB" id="D7G3P9"/>
<sequence length="286" mass="32495">MIMDDEAPAYNAGLLRDTTAASPAAPSTVARVSPQDRKVQFSRSEAEMLRMKEELLNLELPHIDDGAEEESGEATWRNAYRLQRRNKLKLYSGTADGKRPLRNRWRTVLIVCDQDGKPDRRSRVVQNSPKDTTSKKASLCLHHYVDPGNIEHSPPQPGKNEMTDEGIEKRAGLIRLLHVQGLDAKAMHKALQDNGWRLGIEGKQKVRSVRARLDKQRLEDAGGANDAEQLLERLQLEGCWMRFALDEAGRVKRIAWALVEQQKNALRYHSVIIQDNTFNTNTISWR</sequence>
<organism evidence="1 2">
    <name type="scientific">Ectocarpus siliculosus</name>
    <name type="common">Brown alga</name>
    <name type="synonym">Conferva siliculosa</name>
    <dbReference type="NCBI Taxonomy" id="2880"/>
    <lineage>
        <taxon>Eukaryota</taxon>
        <taxon>Sar</taxon>
        <taxon>Stramenopiles</taxon>
        <taxon>Ochrophyta</taxon>
        <taxon>PX clade</taxon>
        <taxon>Phaeophyceae</taxon>
        <taxon>Ectocarpales</taxon>
        <taxon>Ectocarpaceae</taxon>
        <taxon>Ectocarpus</taxon>
    </lineage>
</organism>
<evidence type="ECO:0000313" key="2">
    <source>
        <dbReference type="Proteomes" id="UP000002630"/>
    </source>
</evidence>
<reference evidence="1 2" key="1">
    <citation type="journal article" date="2010" name="Nature">
        <title>The Ectocarpus genome and the independent evolution of multicellularity in brown algae.</title>
        <authorList>
            <person name="Cock J.M."/>
            <person name="Sterck L."/>
            <person name="Rouze P."/>
            <person name="Scornet D."/>
            <person name="Allen A.E."/>
            <person name="Amoutzias G."/>
            <person name="Anthouard V."/>
            <person name="Artiguenave F."/>
            <person name="Aury J.M."/>
            <person name="Badger J.H."/>
            <person name="Beszteri B."/>
            <person name="Billiau K."/>
            <person name="Bonnet E."/>
            <person name="Bothwell J.H."/>
            <person name="Bowler C."/>
            <person name="Boyen C."/>
            <person name="Brownlee C."/>
            <person name="Carrano C.J."/>
            <person name="Charrier B."/>
            <person name="Cho G.Y."/>
            <person name="Coelho S.M."/>
            <person name="Collen J."/>
            <person name="Corre E."/>
            <person name="Da Silva C."/>
            <person name="Delage L."/>
            <person name="Delaroque N."/>
            <person name="Dittami S.M."/>
            <person name="Doulbeau S."/>
            <person name="Elias M."/>
            <person name="Farnham G."/>
            <person name="Gachon C.M."/>
            <person name="Gschloessl B."/>
            <person name="Heesch S."/>
            <person name="Jabbari K."/>
            <person name="Jubin C."/>
            <person name="Kawai H."/>
            <person name="Kimura K."/>
            <person name="Kloareg B."/>
            <person name="Kupper F.C."/>
            <person name="Lang D."/>
            <person name="Le Bail A."/>
            <person name="Leblanc C."/>
            <person name="Lerouge P."/>
            <person name="Lohr M."/>
            <person name="Lopez P.J."/>
            <person name="Martens C."/>
            <person name="Maumus F."/>
            <person name="Michel G."/>
            <person name="Miranda-Saavedra D."/>
            <person name="Morales J."/>
            <person name="Moreau H."/>
            <person name="Motomura T."/>
            <person name="Nagasato C."/>
            <person name="Napoli C.A."/>
            <person name="Nelson D.R."/>
            <person name="Nyvall-Collen P."/>
            <person name="Peters A.F."/>
            <person name="Pommier C."/>
            <person name="Potin P."/>
            <person name="Poulain J."/>
            <person name="Quesneville H."/>
            <person name="Read B."/>
            <person name="Rensing S.A."/>
            <person name="Ritter A."/>
            <person name="Rousvoal S."/>
            <person name="Samanta M."/>
            <person name="Samson G."/>
            <person name="Schroeder D.C."/>
            <person name="Segurens B."/>
            <person name="Strittmatter M."/>
            <person name="Tonon T."/>
            <person name="Tregear J.W."/>
            <person name="Valentin K."/>
            <person name="von Dassow P."/>
            <person name="Yamagishi T."/>
            <person name="Van de Peer Y."/>
            <person name="Wincker P."/>
        </authorList>
    </citation>
    <scope>NUCLEOTIDE SEQUENCE [LARGE SCALE GENOMIC DNA]</scope>
    <source>
        <strain evidence="2">Ec32 / CCAP1310/4</strain>
    </source>
</reference>
<dbReference type="Proteomes" id="UP000002630">
    <property type="component" value="Unassembled WGS sequence"/>
</dbReference>
<dbReference type="InParanoid" id="D7G3P9"/>
<accession>D7G3P9</accession>
<gene>
    <name evidence="1" type="ORF">Esi_0519_0001</name>
</gene>
<keyword evidence="2" id="KW-1185">Reference proteome</keyword>
<protein>
    <submittedName>
        <fullName evidence="1">Uncharacterized protein</fullName>
    </submittedName>
</protein>
<dbReference type="OrthoDB" id="10441074at2759"/>
<proteinExistence type="predicted"/>
<name>D7G3P9_ECTSI</name>
<dbReference type="EMBL" id="FN649760">
    <property type="protein sequence ID" value="CBJ33576.1"/>
    <property type="molecule type" value="Genomic_DNA"/>
</dbReference>